<dbReference type="Gene3D" id="2.60.40.10">
    <property type="entry name" value="Immunoglobulins"/>
    <property type="match status" value="2"/>
</dbReference>
<evidence type="ECO:0000256" key="8">
    <source>
        <dbReference type="SAM" id="Phobius"/>
    </source>
</evidence>
<dbReference type="InterPro" id="IPR036179">
    <property type="entry name" value="Ig-like_dom_sf"/>
</dbReference>
<evidence type="ECO:0000256" key="7">
    <source>
        <dbReference type="ARBA" id="ARBA00023180"/>
    </source>
</evidence>
<dbReference type="PROSITE" id="PS50835">
    <property type="entry name" value="IG_LIKE"/>
    <property type="match status" value="1"/>
</dbReference>
<keyword evidence="6" id="KW-1015">Disulfide bond</keyword>
<evidence type="ECO:0000256" key="5">
    <source>
        <dbReference type="ARBA" id="ARBA00023136"/>
    </source>
</evidence>
<dbReference type="GO" id="GO:0009617">
    <property type="term" value="P:response to bacterium"/>
    <property type="evidence" value="ECO:0007669"/>
    <property type="project" value="TreeGrafter"/>
</dbReference>
<evidence type="ECO:0000256" key="6">
    <source>
        <dbReference type="ARBA" id="ARBA00023157"/>
    </source>
</evidence>
<feature type="signal peptide" evidence="9">
    <location>
        <begin position="1"/>
        <end position="16"/>
    </location>
</feature>
<dbReference type="InterPro" id="IPR013106">
    <property type="entry name" value="Ig_V-set"/>
</dbReference>
<comment type="subcellular location">
    <subcellularLocation>
        <location evidence="1">Cell membrane</location>
    </subcellularLocation>
</comment>
<dbReference type="KEGG" id="cgob:115014955"/>
<feature type="chain" id="PRO_5026888796" evidence="9">
    <location>
        <begin position="17"/>
        <end position="331"/>
    </location>
</feature>
<dbReference type="GeneID" id="115014955"/>
<dbReference type="RefSeq" id="XP_029297975.1">
    <property type="nucleotide sequence ID" value="XM_029442115.1"/>
</dbReference>
<dbReference type="InParanoid" id="A0A6J2QKM2"/>
<protein>
    <submittedName>
        <fullName evidence="12">Uncharacterized protein LOC115014955 isoform X1</fullName>
    </submittedName>
</protein>
<dbReference type="AlphaFoldDB" id="A0A6J2QKM2"/>
<name>A0A6J2QKM2_COTGO</name>
<feature type="domain" description="Ig-like" evidence="10">
    <location>
        <begin position="106"/>
        <end position="222"/>
    </location>
</feature>
<evidence type="ECO:0000256" key="9">
    <source>
        <dbReference type="SAM" id="SignalP"/>
    </source>
</evidence>
<keyword evidence="8" id="KW-1133">Transmembrane helix</keyword>
<evidence type="ECO:0000256" key="4">
    <source>
        <dbReference type="ARBA" id="ARBA00022859"/>
    </source>
</evidence>
<organism evidence="11 12">
    <name type="scientific">Cottoperca gobio</name>
    <name type="common">Frogmouth</name>
    <name type="synonym">Aphritis gobio</name>
    <dbReference type="NCBI Taxonomy" id="56716"/>
    <lineage>
        <taxon>Eukaryota</taxon>
        <taxon>Metazoa</taxon>
        <taxon>Chordata</taxon>
        <taxon>Craniata</taxon>
        <taxon>Vertebrata</taxon>
        <taxon>Euteleostomi</taxon>
        <taxon>Actinopterygii</taxon>
        <taxon>Neopterygii</taxon>
        <taxon>Teleostei</taxon>
        <taxon>Neoteleostei</taxon>
        <taxon>Acanthomorphata</taxon>
        <taxon>Eupercaria</taxon>
        <taxon>Perciformes</taxon>
        <taxon>Notothenioidei</taxon>
        <taxon>Bovichtidae</taxon>
        <taxon>Cottoperca</taxon>
    </lineage>
</organism>
<evidence type="ECO:0000256" key="2">
    <source>
        <dbReference type="ARBA" id="ARBA00022475"/>
    </source>
</evidence>
<feature type="transmembrane region" description="Helical" evidence="8">
    <location>
        <begin position="232"/>
        <end position="252"/>
    </location>
</feature>
<evidence type="ECO:0000313" key="11">
    <source>
        <dbReference type="Proteomes" id="UP000504630"/>
    </source>
</evidence>
<dbReference type="PANTHER" id="PTHR19433:SF111">
    <property type="entry name" value="T CELL RECEPTOR ALPHA VARIABLE 4"/>
    <property type="match status" value="1"/>
</dbReference>
<evidence type="ECO:0000256" key="3">
    <source>
        <dbReference type="ARBA" id="ARBA00022729"/>
    </source>
</evidence>
<sequence>MRIVFYLLLMLRVGRSTDDQNFETKTVGVGDDVRLTCPRKLTGNLFWIRLVSGAFPQVYSLLGNRITATKEPGTLDLHIKDARLSDAAVYYCMKIYKQNFTFLKGTDLRVEDLPSDPVRPGDSVTLQCSVLSDSENKTCAGQHSVFWFRVGSHQCCPNFNYTQGNGVEEQERNPEGLSTKKCIDNFFKNVSSSDAGTFYCAVATCGEIFTGNRSKLDTEAVNMWDPQKANTVLILLCSALAISVFVIAFLTYSVKKLKERSCAGCNTAVALQAQATTASGDQQRQQTDEDSLIYSAPTFTGRKANKAATRDAKTEEEESIYTDVRALRLDS</sequence>
<dbReference type="GO" id="GO:0002376">
    <property type="term" value="P:immune system process"/>
    <property type="evidence" value="ECO:0007669"/>
    <property type="project" value="UniProtKB-KW"/>
</dbReference>
<gene>
    <name evidence="12" type="primary">LOC115014955</name>
</gene>
<reference evidence="12" key="1">
    <citation type="submission" date="2025-08" db="UniProtKB">
        <authorList>
            <consortium name="RefSeq"/>
        </authorList>
    </citation>
    <scope>IDENTIFICATION</scope>
</reference>
<evidence type="ECO:0000313" key="12">
    <source>
        <dbReference type="RefSeq" id="XP_029297975.1"/>
    </source>
</evidence>
<dbReference type="GO" id="GO:0005886">
    <property type="term" value="C:plasma membrane"/>
    <property type="evidence" value="ECO:0007669"/>
    <property type="project" value="UniProtKB-SubCell"/>
</dbReference>
<keyword evidence="3 9" id="KW-0732">Signal</keyword>
<dbReference type="OrthoDB" id="8962861at2759"/>
<dbReference type="Pfam" id="PF07686">
    <property type="entry name" value="V-set"/>
    <property type="match status" value="1"/>
</dbReference>
<keyword evidence="4" id="KW-0391">Immunity</keyword>
<accession>A0A6J2QKM2</accession>
<dbReference type="InterPro" id="IPR003599">
    <property type="entry name" value="Ig_sub"/>
</dbReference>
<keyword evidence="8" id="KW-0812">Transmembrane</keyword>
<evidence type="ECO:0000259" key="10">
    <source>
        <dbReference type="PROSITE" id="PS50835"/>
    </source>
</evidence>
<dbReference type="Proteomes" id="UP000504630">
    <property type="component" value="Chromosome 10"/>
</dbReference>
<keyword evidence="7" id="KW-0325">Glycoprotein</keyword>
<dbReference type="SMART" id="SM00409">
    <property type="entry name" value="IG"/>
    <property type="match status" value="2"/>
</dbReference>
<keyword evidence="11" id="KW-1185">Reference proteome</keyword>
<dbReference type="CDD" id="cd00099">
    <property type="entry name" value="IgV"/>
    <property type="match status" value="1"/>
</dbReference>
<keyword evidence="5 8" id="KW-0472">Membrane</keyword>
<dbReference type="InterPro" id="IPR052051">
    <property type="entry name" value="TCR_complex_component"/>
</dbReference>
<evidence type="ECO:0000256" key="1">
    <source>
        <dbReference type="ARBA" id="ARBA00004236"/>
    </source>
</evidence>
<dbReference type="SUPFAM" id="SSF48726">
    <property type="entry name" value="Immunoglobulin"/>
    <property type="match status" value="2"/>
</dbReference>
<dbReference type="InterPro" id="IPR007110">
    <property type="entry name" value="Ig-like_dom"/>
</dbReference>
<keyword evidence="2" id="KW-1003">Cell membrane</keyword>
<dbReference type="PANTHER" id="PTHR19433">
    <property type="entry name" value="T-CELL RECEPTOR ALPHA CHAIN V REGION-RELATED"/>
    <property type="match status" value="1"/>
</dbReference>
<proteinExistence type="predicted"/>
<dbReference type="InterPro" id="IPR013783">
    <property type="entry name" value="Ig-like_fold"/>
</dbReference>